<proteinExistence type="predicted"/>
<dbReference type="SUPFAM" id="SSF55785">
    <property type="entry name" value="PYP-like sensor domain (PAS domain)"/>
    <property type="match status" value="4"/>
</dbReference>
<dbReference type="SMART" id="SM00388">
    <property type="entry name" value="HisKA"/>
    <property type="match status" value="1"/>
</dbReference>
<dbReference type="Pfam" id="PF13188">
    <property type="entry name" value="PAS_8"/>
    <property type="match status" value="1"/>
</dbReference>
<dbReference type="InterPro" id="IPR003594">
    <property type="entry name" value="HATPase_dom"/>
</dbReference>
<evidence type="ECO:0000259" key="11">
    <source>
        <dbReference type="PROSITE" id="PS50113"/>
    </source>
</evidence>
<evidence type="ECO:0000256" key="2">
    <source>
        <dbReference type="ARBA" id="ARBA00012438"/>
    </source>
</evidence>
<keyword evidence="7" id="KW-0812">Transmembrane</keyword>
<organism evidence="12 13">
    <name type="scientific">Roseateles rivi</name>
    <dbReference type="NCBI Taxonomy" id="3299028"/>
    <lineage>
        <taxon>Bacteria</taxon>
        <taxon>Pseudomonadati</taxon>
        <taxon>Pseudomonadota</taxon>
        <taxon>Betaproteobacteria</taxon>
        <taxon>Burkholderiales</taxon>
        <taxon>Sphaerotilaceae</taxon>
        <taxon>Roseateles</taxon>
    </lineage>
</organism>
<dbReference type="InterPro" id="IPR000014">
    <property type="entry name" value="PAS"/>
</dbReference>
<dbReference type="NCBIfam" id="TIGR00229">
    <property type="entry name" value="sensory_box"/>
    <property type="match status" value="3"/>
</dbReference>
<feature type="domain" description="PAC" evidence="11">
    <location>
        <begin position="644"/>
        <end position="696"/>
    </location>
</feature>
<evidence type="ECO:0000259" key="9">
    <source>
        <dbReference type="PROSITE" id="PS50110"/>
    </source>
</evidence>
<dbReference type="SUPFAM" id="SSF52172">
    <property type="entry name" value="CheY-like"/>
    <property type="match status" value="1"/>
</dbReference>
<keyword evidence="5" id="KW-0418">Kinase</keyword>
<dbReference type="EMBL" id="JBIGHZ010000002">
    <property type="protein sequence ID" value="MFG6447587.1"/>
    <property type="molecule type" value="Genomic_DNA"/>
</dbReference>
<dbReference type="SMART" id="SM00387">
    <property type="entry name" value="HATPase_c"/>
    <property type="match status" value="1"/>
</dbReference>
<dbReference type="Pfam" id="PF00512">
    <property type="entry name" value="HisKA"/>
    <property type="match status" value="1"/>
</dbReference>
<dbReference type="InterPro" id="IPR035965">
    <property type="entry name" value="PAS-like_dom_sf"/>
</dbReference>
<feature type="modified residue" description="4-aspartylphosphate" evidence="6">
    <location>
        <position position="1012"/>
    </location>
</feature>
<dbReference type="InterPro" id="IPR036890">
    <property type="entry name" value="HATPase_C_sf"/>
</dbReference>
<feature type="transmembrane region" description="Helical" evidence="7">
    <location>
        <begin position="122"/>
        <end position="153"/>
    </location>
</feature>
<dbReference type="PROSITE" id="PS50110">
    <property type="entry name" value="RESPONSE_REGULATORY"/>
    <property type="match status" value="1"/>
</dbReference>
<feature type="domain" description="PAC" evidence="11">
    <location>
        <begin position="273"/>
        <end position="325"/>
    </location>
</feature>
<dbReference type="InterPro" id="IPR036097">
    <property type="entry name" value="HisK_dim/P_sf"/>
</dbReference>
<dbReference type="PANTHER" id="PTHR43047:SF64">
    <property type="entry name" value="HISTIDINE KINASE CONTAINING CHEY-HOMOLOGOUS RECEIVER DOMAIN AND PAS DOMAIN-RELATED"/>
    <property type="match status" value="1"/>
</dbReference>
<dbReference type="SMART" id="SM00091">
    <property type="entry name" value="PAS"/>
    <property type="match status" value="3"/>
</dbReference>
<feature type="transmembrane region" description="Helical" evidence="7">
    <location>
        <begin position="66"/>
        <end position="84"/>
    </location>
</feature>
<dbReference type="InterPro" id="IPR001789">
    <property type="entry name" value="Sig_transdc_resp-reg_receiver"/>
</dbReference>
<dbReference type="Gene3D" id="1.10.287.130">
    <property type="match status" value="1"/>
</dbReference>
<evidence type="ECO:0000256" key="1">
    <source>
        <dbReference type="ARBA" id="ARBA00000085"/>
    </source>
</evidence>
<dbReference type="SUPFAM" id="SSF47384">
    <property type="entry name" value="Homodimeric domain of signal transducing histidine kinase"/>
    <property type="match status" value="1"/>
</dbReference>
<comment type="catalytic activity">
    <reaction evidence="1">
        <text>ATP + protein L-histidine = ADP + protein N-phospho-L-histidine.</text>
        <dbReference type="EC" id="2.7.13.3"/>
    </reaction>
</comment>
<evidence type="ECO:0000256" key="6">
    <source>
        <dbReference type="PROSITE-ProRule" id="PRU00169"/>
    </source>
</evidence>
<dbReference type="PANTHER" id="PTHR43047">
    <property type="entry name" value="TWO-COMPONENT HISTIDINE PROTEIN KINASE"/>
    <property type="match status" value="1"/>
</dbReference>
<feature type="transmembrane region" description="Helical" evidence="7">
    <location>
        <begin position="91"/>
        <end position="110"/>
    </location>
</feature>
<evidence type="ECO:0000259" key="10">
    <source>
        <dbReference type="PROSITE" id="PS50112"/>
    </source>
</evidence>
<dbReference type="InterPro" id="IPR005467">
    <property type="entry name" value="His_kinase_dom"/>
</dbReference>
<dbReference type="CDD" id="cd16922">
    <property type="entry name" value="HATPase_EvgS-ArcB-TorS-like"/>
    <property type="match status" value="1"/>
</dbReference>
<keyword evidence="13" id="KW-1185">Reference proteome</keyword>
<dbReference type="InterPro" id="IPR000700">
    <property type="entry name" value="PAS-assoc_C"/>
</dbReference>
<accession>A0ABW7FTD9</accession>
<keyword evidence="3 6" id="KW-0597">Phosphoprotein</keyword>
<evidence type="ECO:0000313" key="12">
    <source>
        <dbReference type="EMBL" id="MFG6447587.1"/>
    </source>
</evidence>
<feature type="domain" description="Response regulatory" evidence="9">
    <location>
        <begin position="958"/>
        <end position="1079"/>
    </location>
</feature>
<dbReference type="CDD" id="cd17546">
    <property type="entry name" value="REC_hyHK_CKI1_RcsC-like"/>
    <property type="match status" value="1"/>
</dbReference>
<feature type="transmembrane region" description="Helical" evidence="7">
    <location>
        <begin position="165"/>
        <end position="185"/>
    </location>
</feature>
<dbReference type="CDD" id="cd00082">
    <property type="entry name" value="HisKA"/>
    <property type="match status" value="1"/>
</dbReference>
<dbReference type="SUPFAM" id="SSF55874">
    <property type="entry name" value="ATPase domain of HSP90 chaperone/DNA topoisomerase II/histidine kinase"/>
    <property type="match status" value="1"/>
</dbReference>
<evidence type="ECO:0000313" key="13">
    <source>
        <dbReference type="Proteomes" id="UP001606099"/>
    </source>
</evidence>
<evidence type="ECO:0000256" key="3">
    <source>
        <dbReference type="ARBA" id="ARBA00022553"/>
    </source>
</evidence>
<evidence type="ECO:0000256" key="7">
    <source>
        <dbReference type="SAM" id="Phobius"/>
    </source>
</evidence>
<reference evidence="12 13" key="1">
    <citation type="submission" date="2024-08" db="EMBL/GenBank/DDBJ databases">
        <authorList>
            <person name="Lu H."/>
        </authorList>
    </citation>
    <scope>NUCLEOTIDE SEQUENCE [LARGE SCALE GENOMIC DNA]</scope>
    <source>
        <strain evidence="12 13">BYS180W</strain>
    </source>
</reference>
<gene>
    <name evidence="12" type="ORF">ACG0Z6_04950</name>
</gene>
<dbReference type="EC" id="2.7.13.3" evidence="2"/>
<feature type="transmembrane region" description="Helical" evidence="7">
    <location>
        <begin position="32"/>
        <end position="54"/>
    </location>
</feature>
<comment type="caution">
    <text evidence="12">The sequence shown here is derived from an EMBL/GenBank/DDBJ whole genome shotgun (WGS) entry which is preliminary data.</text>
</comment>
<name>A0ABW7FTD9_9BURK</name>
<dbReference type="Pfam" id="PF00072">
    <property type="entry name" value="Response_reg"/>
    <property type="match status" value="1"/>
</dbReference>
<dbReference type="Gene3D" id="3.40.50.2300">
    <property type="match status" value="1"/>
</dbReference>
<keyword evidence="7" id="KW-0472">Membrane</keyword>
<dbReference type="SMART" id="SM00448">
    <property type="entry name" value="REC"/>
    <property type="match status" value="1"/>
</dbReference>
<sequence>MTHRSKDDFSPLMGSPTLELSRAKSAGPSIKVAAALVEQVAICLAALGGLLLALPTAPVLGHPNSGGPLVLALALVTLLLRVWVVKRWPRWAARGVLVLGMGMCLLMLATQQPGIQALCLGFMGLVVVLATLLLGLPFGGLLSLASWLVLAALPHSHSLNTEPALLWPTAVLLAGLAVGHGALLLQHHALRQLDERHARFRHLLGMAVDWYWEMDRQFRFTHLAITHSGRSGSAPMAPVTLAGLRPWEVAELGLSSEELDAGRADMEAHRPLRGLVMRRLDVTGQQHYITISGEPRFDRRGNFEGYWGVGRDITREVQAEQSAAATETRYRELFQRCPSPLVLHRWGRVIDANPAALHMLGYERREELLGVDITEHFNDHDAPLVRRRTSELEGAPVGTLLPMAAYQLHTLQRQRRQVQLTSVRVEALGGAATLAFFIDDTSTTQAQEALRRSEALLSHLFATSADAITLSEADSGRFVMVNRSFEQLSGFNADELLGRSSAELRLWPHGAERQHLLQVLERQGRVRDVPVPFVNRRGETIAVQVAAAPFDMDGTHYLVCNARDVSEAEHTRQIHSAILENASIGIAHTQGAHFVQANRLVEQMFGWERGQLVGQHFDVLWPSSKDYELLAQQVAPDLSAGMQVEFERQLCRRDGSRFLCRILARAVDPQRVHASGTIWTMEDVTERRRVESALAQAMDQAQAANRAKSAFLANISHEIRTPLNGLVGLTQLLQRPDLNAHTRQTYLAQLLDSAESLAGLMSDILDLSKIEAGRLTLESVAFGLREMLTTMQSGYQALADARGLEFSLHIAPEVPHRVLGDPLRVRQILSNYLSNAFKFTERGKIHMQVLSPQPGRLRIDVSDTGPGIAAELQRQLFQPFTQVDNSTTRRYGGTGLGLSICRDLAALMDGQVGVISAPGQGSSFWVELSLPAAAAEVETGPATAPDLGLLYGPLQGRRVLMVEDNPVNMMIGVAMLQQWGMEVDQALDGRQAVERVHAAAERGLPYEAVLMDVQMPVMSGHEAARELRRHYSSRQLPIIALTAAALVQERDQALSAGMDEFLTKPIDAQRLRQVLQQALDVS</sequence>
<dbReference type="CDD" id="cd00130">
    <property type="entry name" value="PAS"/>
    <property type="match status" value="3"/>
</dbReference>
<dbReference type="Gene3D" id="3.30.565.10">
    <property type="entry name" value="Histidine kinase-like ATPase, C-terminal domain"/>
    <property type="match status" value="1"/>
</dbReference>
<evidence type="ECO:0000256" key="5">
    <source>
        <dbReference type="ARBA" id="ARBA00022777"/>
    </source>
</evidence>
<dbReference type="Pfam" id="PF13426">
    <property type="entry name" value="PAS_9"/>
    <property type="match status" value="2"/>
</dbReference>
<dbReference type="RefSeq" id="WP_394459054.1">
    <property type="nucleotide sequence ID" value="NZ_JBIGHZ010000002.1"/>
</dbReference>
<feature type="domain" description="PAS" evidence="10">
    <location>
        <begin position="453"/>
        <end position="500"/>
    </location>
</feature>
<keyword evidence="4" id="KW-0808">Transferase</keyword>
<dbReference type="Pfam" id="PF02518">
    <property type="entry name" value="HATPase_c"/>
    <property type="match status" value="1"/>
</dbReference>
<dbReference type="SMART" id="SM00086">
    <property type="entry name" value="PAC"/>
    <property type="match status" value="3"/>
</dbReference>
<keyword evidence="7" id="KW-1133">Transmembrane helix</keyword>
<feature type="domain" description="Histidine kinase" evidence="8">
    <location>
        <begin position="714"/>
        <end position="932"/>
    </location>
</feature>
<dbReference type="InterPro" id="IPR011006">
    <property type="entry name" value="CheY-like_superfamily"/>
</dbReference>
<dbReference type="Gene3D" id="3.30.450.20">
    <property type="entry name" value="PAS domain"/>
    <property type="match status" value="4"/>
</dbReference>
<dbReference type="InterPro" id="IPR004358">
    <property type="entry name" value="Sig_transdc_His_kin-like_C"/>
</dbReference>
<dbReference type="PROSITE" id="PS50112">
    <property type="entry name" value="PAS"/>
    <property type="match status" value="1"/>
</dbReference>
<dbReference type="PROSITE" id="PS50109">
    <property type="entry name" value="HIS_KIN"/>
    <property type="match status" value="1"/>
</dbReference>
<dbReference type="Proteomes" id="UP001606099">
    <property type="component" value="Unassembled WGS sequence"/>
</dbReference>
<dbReference type="InterPro" id="IPR003661">
    <property type="entry name" value="HisK_dim/P_dom"/>
</dbReference>
<dbReference type="PROSITE" id="PS50113">
    <property type="entry name" value="PAC"/>
    <property type="match status" value="2"/>
</dbReference>
<dbReference type="PRINTS" id="PR00344">
    <property type="entry name" value="BCTRLSENSOR"/>
</dbReference>
<evidence type="ECO:0000256" key="4">
    <source>
        <dbReference type="ARBA" id="ARBA00022679"/>
    </source>
</evidence>
<protein>
    <recommendedName>
        <fullName evidence="2">histidine kinase</fullName>
        <ecNumber evidence="2">2.7.13.3</ecNumber>
    </recommendedName>
</protein>
<evidence type="ECO:0000259" key="8">
    <source>
        <dbReference type="PROSITE" id="PS50109"/>
    </source>
</evidence>
<dbReference type="InterPro" id="IPR001610">
    <property type="entry name" value="PAC"/>
</dbReference>